<evidence type="ECO:0000256" key="8">
    <source>
        <dbReference type="ARBA" id="ARBA00022614"/>
    </source>
</evidence>
<feature type="transmembrane region" description="Helical" evidence="24">
    <location>
        <begin position="666"/>
        <end position="690"/>
    </location>
</feature>
<keyword evidence="5" id="KW-0134">Cell wall</keyword>
<evidence type="ECO:0000256" key="3">
    <source>
        <dbReference type="ARBA" id="ARBA00004479"/>
    </source>
</evidence>
<dbReference type="SMART" id="SM00369">
    <property type="entry name" value="LRR_TYP"/>
    <property type="match status" value="12"/>
</dbReference>
<dbReference type="Pfam" id="PF08263">
    <property type="entry name" value="LRRNT_2"/>
    <property type="match status" value="1"/>
</dbReference>
<dbReference type="GO" id="GO:0005524">
    <property type="term" value="F:ATP binding"/>
    <property type="evidence" value="ECO:0007669"/>
    <property type="project" value="UniProtKB-UniRule"/>
</dbReference>
<comment type="catalytic activity">
    <reaction evidence="21">
        <text>L-threonyl-[protein] + ATP = O-phospho-L-threonyl-[protein] + ADP + H(+)</text>
        <dbReference type="Rhea" id="RHEA:46608"/>
        <dbReference type="Rhea" id="RHEA-COMP:11060"/>
        <dbReference type="Rhea" id="RHEA-COMP:11605"/>
        <dbReference type="ChEBI" id="CHEBI:15378"/>
        <dbReference type="ChEBI" id="CHEBI:30013"/>
        <dbReference type="ChEBI" id="CHEBI:30616"/>
        <dbReference type="ChEBI" id="CHEBI:61977"/>
        <dbReference type="ChEBI" id="CHEBI:456216"/>
        <dbReference type="EC" id="2.7.11.1"/>
    </reaction>
</comment>
<dbReference type="STRING" id="63057.A0A2P5FEU4"/>
<dbReference type="FunFam" id="3.80.10.10:FF:000453">
    <property type="entry name" value="Leucine-rich receptor-like protein kinase family protein"/>
    <property type="match status" value="1"/>
</dbReference>
<evidence type="ECO:0000259" key="26">
    <source>
        <dbReference type="PROSITE" id="PS50011"/>
    </source>
</evidence>
<dbReference type="InterPro" id="IPR008266">
    <property type="entry name" value="Tyr_kinase_AS"/>
</dbReference>
<dbReference type="InParanoid" id="A0A2P5FEU4"/>
<dbReference type="AlphaFoldDB" id="A0A2P5FEU4"/>
<dbReference type="OrthoDB" id="676979at2759"/>
<dbReference type="PROSITE" id="PS51450">
    <property type="entry name" value="LRR"/>
    <property type="match status" value="1"/>
</dbReference>
<evidence type="ECO:0000256" key="7">
    <source>
        <dbReference type="ARBA" id="ARBA00022553"/>
    </source>
</evidence>
<dbReference type="Pfam" id="PF07714">
    <property type="entry name" value="PK_Tyr_Ser-Thr"/>
    <property type="match status" value="1"/>
</dbReference>
<dbReference type="SUPFAM" id="SSF52058">
    <property type="entry name" value="L domain-like"/>
    <property type="match status" value="1"/>
</dbReference>
<dbReference type="EC" id="2.7.11.1" evidence="4"/>
<dbReference type="FunFam" id="3.80.10.10:FF:000400">
    <property type="entry name" value="Nuclear pore complex protein NUP107"/>
    <property type="match status" value="1"/>
</dbReference>
<keyword evidence="7" id="KW-0597">Phosphoprotein</keyword>
<name>A0A2P5FEU4_TREOI</name>
<dbReference type="FunFam" id="3.80.10.10:FF:000719">
    <property type="entry name" value="MDIS1-interacting receptor like kinase 2 isoform A"/>
    <property type="match status" value="1"/>
</dbReference>
<accession>A0A2P5FEU4</accession>
<evidence type="ECO:0000256" key="6">
    <source>
        <dbReference type="ARBA" id="ARBA00022527"/>
    </source>
</evidence>
<evidence type="ECO:0000256" key="24">
    <source>
        <dbReference type="SAM" id="Phobius"/>
    </source>
</evidence>
<evidence type="ECO:0000256" key="9">
    <source>
        <dbReference type="ARBA" id="ARBA00022679"/>
    </source>
</evidence>
<keyword evidence="12" id="KW-0677">Repeat</keyword>
<dbReference type="Pfam" id="PF23598">
    <property type="entry name" value="LRR_14"/>
    <property type="match status" value="1"/>
</dbReference>
<evidence type="ECO:0000256" key="13">
    <source>
        <dbReference type="ARBA" id="ARBA00022741"/>
    </source>
</evidence>
<comment type="catalytic activity">
    <reaction evidence="22">
        <text>L-seryl-[protein] + ATP = O-phospho-L-seryl-[protein] + ADP + H(+)</text>
        <dbReference type="Rhea" id="RHEA:17989"/>
        <dbReference type="Rhea" id="RHEA-COMP:9863"/>
        <dbReference type="Rhea" id="RHEA-COMP:11604"/>
        <dbReference type="ChEBI" id="CHEBI:15378"/>
        <dbReference type="ChEBI" id="CHEBI:29999"/>
        <dbReference type="ChEBI" id="CHEBI:30616"/>
        <dbReference type="ChEBI" id="CHEBI:83421"/>
        <dbReference type="ChEBI" id="CHEBI:456216"/>
        <dbReference type="EC" id="2.7.11.1"/>
    </reaction>
</comment>
<dbReference type="InterPro" id="IPR055414">
    <property type="entry name" value="LRR_R13L4/SHOC2-like"/>
</dbReference>
<dbReference type="Pfam" id="PF00560">
    <property type="entry name" value="LRR_1"/>
    <property type="match status" value="8"/>
</dbReference>
<evidence type="ECO:0000256" key="17">
    <source>
        <dbReference type="ARBA" id="ARBA00023136"/>
    </source>
</evidence>
<evidence type="ECO:0000256" key="14">
    <source>
        <dbReference type="ARBA" id="ARBA00022777"/>
    </source>
</evidence>
<dbReference type="GO" id="GO:0009653">
    <property type="term" value="P:anatomical structure morphogenesis"/>
    <property type="evidence" value="ECO:0007669"/>
    <property type="project" value="UniProtKB-ARBA"/>
</dbReference>
<dbReference type="PROSITE" id="PS00107">
    <property type="entry name" value="PROTEIN_KINASE_ATP"/>
    <property type="match status" value="1"/>
</dbReference>
<dbReference type="Proteomes" id="UP000237000">
    <property type="component" value="Unassembled WGS sequence"/>
</dbReference>
<evidence type="ECO:0000256" key="22">
    <source>
        <dbReference type="ARBA" id="ARBA00048679"/>
    </source>
</evidence>
<dbReference type="InterPro" id="IPR011009">
    <property type="entry name" value="Kinase-like_dom_sf"/>
</dbReference>
<dbReference type="GO" id="GO:0051707">
    <property type="term" value="P:response to other organism"/>
    <property type="evidence" value="ECO:0007669"/>
    <property type="project" value="UniProtKB-ARBA"/>
</dbReference>
<gene>
    <name evidence="27" type="ORF">TorRG33x02_078730</name>
</gene>
<feature type="domain" description="Protein kinase" evidence="26">
    <location>
        <begin position="735"/>
        <end position="1026"/>
    </location>
</feature>
<keyword evidence="5" id="KW-0964">Secreted</keyword>
<dbReference type="InterPro" id="IPR001611">
    <property type="entry name" value="Leu-rich_rpt"/>
</dbReference>
<evidence type="ECO:0000256" key="1">
    <source>
        <dbReference type="ARBA" id="ARBA00004162"/>
    </source>
</evidence>
<keyword evidence="6" id="KW-0723">Serine/threonine-protein kinase</keyword>
<comment type="similarity">
    <text evidence="20">Belongs to the polygalacturonase-inhibiting protein family.</text>
</comment>
<dbReference type="Gene3D" id="3.80.10.10">
    <property type="entry name" value="Ribonuclease Inhibitor"/>
    <property type="match status" value="5"/>
</dbReference>
<keyword evidence="14 27" id="KW-0418">Kinase</keyword>
<evidence type="ECO:0000256" key="19">
    <source>
        <dbReference type="ARBA" id="ARBA00023180"/>
    </source>
</evidence>
<dbReference type="Gene3D" id="1.10.510.10">
    <property type="entry name" value="Transferase(Phosphotransferase) domain 1"/>
    <property type="match status" value="1"/>
</dbReference>
<evidence type="ECO:0000256" key="12">
    <source>
        <dbReference type="ARBA" id="ARBA00022737"/>
    </source>
</evidence>
<dbReference type="InterPro" id="IPR032675">
    <property type="entry name" value="LRR_dom_sf"/>
</dbReference>
<dbReference type="PRINTS" id="PR00019">
    <property type="entry name" value="LEURICHRPT"/>
</dbReference>
<dbReference type="GO" id="GO:0005886">
    <property type="term" value="C:plasma membrane"/>
    <property type="evidence" value="ECO:0007669"/>
    <property type="project" value="UniProtKB-SubCell"/>
</dbReference>
<dbReference type="FunFam" id="3.30.200.20:FF:000309">
    <property type="entry name" value="Leucine-rich repeat receptor protein kinase MSP1"/>
    <property type="match status" value="1"/>
</dbReference>
<keyword evidence="15 23" id="KW-0067">ATP-binding</keyword>
<dbReference type="FunCoup" id="A0A2P5FEU4">
    <property type="interactions" value="409"/>
</dbReference>
<keyword evidence="9" id="KW-0808">Transferase</keyword>
<keyword evidence="16 24" id="KW-1133">Transmembrane helix</keyword>
<organism evidence="27 28">
    <name type="scientific">Trema orientale</name>
    <name type="common">Charcoal tree</name>
    <name type="synonym">Celtis orientalis</name>
    <dbReference type="NCBI Taxonomy" id="63057"/>
    <lineage>
        <taxon>Eukaryota</taxon>
        <taxon>Viridiplantae</taxon>
        <taxon>Streptophyta</taxon>
        <taxon>Embryophyta</taxon>
        <taxon>Tracheophyta</taxon>
        <taxon>Spermatophyta</taxon>
        <taxon>Magnoliopsida</taxon>
        <taxon>eudicotyledons</taxon>
        <taxon>Gunneridae</taxon>
        <taxon>Pentapetalae</taxon>
        <taxon>rosids</taxon>
        <taxon>fabids</taxon>
        <taxon>Rosales</taxon>
        <taxon>Cannabaceae</taxon>
        <taxon>Trema</taxon>
    </lineage>
</organism>
<keyword evidence="8" id="KW-0433">Leucine-rich repeat</keyword>
<dbReference type="GO" id="GO:0004674">
    <property type="term" value="F:protein serine/threonine kinase activity"/>
    <property type="evidence" value="ECO:0007669"/>
    <property type="project" value="UniProtKB-KW"/>
</dbReference>
<evidence type="ECO:0000313" key="28">
    <source>
        <dbReference type="Proteomes" id="UP000237000"/>
    </source>
</evidence>
<dbReference type="InterPro" id="IPR017441">
    <property type="entry name" value="Protein_kinase_ATP_BS"/>
</dbReference>
<keyword evidence="28" id="KW-1185">Reference proteome</keyword>
<evidence type="ECO:0000256" key="23">
    <source>
        <dbReference type="PROSITE-ProRule" id="PRU10141"/>
    </source>
</evidence>
<dbReference type="FunFam" id="3.80.10.10:FF:000095">
    <property type="entry name" value="LRR receptor-like serine/threonine-protein kinase GSO1"/>
    <property type="match status" value="1"/>
</dbReference>
<keyword evidence="10 24" id="KW-0812">Transmembrane</keyword>
<dbReference type="FunFam" id="1.10.510.10:FF:000445">
    <property type="entry name" value="MDIS1-interacting receptor like kinase 2"/>
    <property type="match status" value="1"/>
</dbReference>
<evidence type="ECO:0000256" key="5">
    <source>
        <dbReference type="ARBA" id="ARBA00022512"/>
    </source>
</evidence>
<dbReference type="Gene3D" id="3.30.200.20">
    <property type="entry name" value="Phosphorylase Kinase, domain 1"/>
    <property type="match status" value="1"/>
</dbReference>
<dbReference type="InterPro" id="IPR001245">
    <property type="entry name" value="Ser-Thr/Tyr_kinase_cat_dom"/>
</dbReference>
<dbReference type="PROSITE" id="PS00109">
    <property type="entry name" value="PROTEIN_KINASE_TYR"/>
    <property type="match status" value="1"/>
</dbReference>
<evidence type="ECO:0000256" key="2">
    <source>
        <dbReference type="ARBA" id="ARBA00004191"/>
    </source>
</evidence>
<feature type="binding site" evidence="23">
    <location>
        <position position="773"/>
    </location>
    <ligand>
        <name>ATP</name>
        <dbReference type="ChEBI" id="CHEBI:30616"/>
    </ligand>
</feature>
<reference evidence="28" key="1">
    <citation type="submission" date="2016-06" db="EMBL/GenBank/DDBJ databases">
        <title>Parallel loss of symbiosis genes in relatives of nitrogen-fixing non-legume Parasponia.</title>
        <authorList>
            <person name="Van Velzen R."/>
            <person name="Holmer R."/>
            <person name="Bu F."/>
            <person name="Rutten L."/>
            <person name="Van Zeijl A."/>
            <person name="Liu W."/>
            <person name="Santuari L."/>
            <person name="Cao Q."/>
            <person name="Sharma T."/>
            <person name="Shen D."/>
            <person name="Roswanjaya Y."/>
            <person name="Wardhani T."/>
            <person name="Kalhor M.S."/>
            <person name="Jansen J."/>
            <person name="Van den Hoogen J."/>
            <person name="Gungor B."/>
            <person name="Hartog M."/>
            <person name="Hontelez J."/>
            <person name="Verver J."/>
            <person name="Yang W.-C."/>
            <person name="Schijlen E."/>
            <person name="Repin R."/>
            <person name="Schilthuizen M."/>
            <person name="Schranz E."/>
            <person name="Heidstra R."/>
            <person name="Miyata K."/>
            <person name="Fedorova E."/>
            <person name="Kohlen W."/>
            <person name="Bisseling T."/>
            <person name="Smit S."/>
            <person name="Geurts R."/>
        </authorList>
    </citation>
    <scope>NUCLEOTIDE SEQUENCE [LARGE SCALE GENOMIC DNA]</scope>
    <source>
        <strain evidence="28">cv. RG33-2</strain>
    </source>
</reference>
<dbReference type="SUPFAM" id="SSF52047">
    <property type="entry name" value="RNI-like"/>
    <property type="match status" value="1"/>
</dbReference>
<keyword evidence="17 24" id="KW-0472">Membrane</keyword>
<keyword evidence="19" id="KW-0325">Glycoprotein</keyword>
<evidence type="ECO:0000256" key="11">
    <source>
        <dbReference type="ARBA" id="ARBA00022729"/>
    </source>
</evidence>
<evidence type="ECO:0000256" key="25">
    <source>
        <dbReference type="SAM" id="SignalP"/>
    </source>
</evidence>
<dbReference type="InterPro" id="IPR013210">
    <property type="entry name" value="LRR_N_plant-typ"/>
</dbReference>
<feature type="signal peptide" evidence="25">
    <location>
        <begin position="1"/>
        <end position="23"/>
    </location>
</feature>
<evidence type="ECO:0000256" key="15">
    <source>
        <dbReference type="ARBA" id="ARBA00022840"/>
    </source>
</evidence>
<evidence type="ECO:0000256" key="4">
    <source>
        <dbReference type="ARBA" id="ARBA00012513"/>
    </source>
</evidence>
<dbReference type="InterPro" id="IPR000719">
    <property type="entry name" value="Prot_kinase_dom"/>
</dbReference>
<dbReference type="GO" id="GO:0099402">
    <property type="term" value="P:plant organ development"/>
    <property type="evidence" value="ECO:0007669"/>
    <property type="project" value="UniProtKB-ARBA"/>
</dbReference>
<sequence>MESLKSLSLTFLVLFIVPTIINGDSASTNQEADALLKWKATLQNDSISLLTSWTNGTTSPCSWFGIGCNTGGSVIRINLTKSGLQGTLHEFPFSSFPNLEYFNLSMNSIFGTIPPEISFLSKLIYLDFSTNHFSGEIPIEIGHLLNLEFLLLANNKLNGSIPQEIGYTRSSLTKLALHNNKLNGSIPASFGNLTNLAYLSLNKNSLSGIIPIQMGNLSNLVELYMETNNLGGPIPSTFGSFRKLKVLSISENYLSGTIPESLYDLRNLSQIHLNRNQLSGPISDRIGRMSSLVSLELWENQLSGTLPTSLGNLTKLEILYIRDNNLSGSIPQSIQNLTKLTVLRLARNRFTGYLPQNICHNNLLRNFTANGNYFVGPIPKSLKNCSSLYRFSIHDNHLSGNISEDLGHFMYPDLHFFKFSNNEFYGEISPKWGMSKSLEAILISGNKISGSIPQEIGNLSQLSVLDFSSNLLVGEIPKTLGKLSSLVILELNNNQLSGEIPHELGSLTHLESLDLSSNSLTKSIPGTLGLNLLNLYHMNLSNNGLSRGIPIEFGKLGHLSILDLSHNYLTGEIPAELRGLQSLLTLNISHNNLSGNIPSNFDQLPGLLYVDISYNELWGPLPNNKAFLNAPIGALEGNRGLCSNNVTGLRLCESPAPSKHSRSVKYYIVVYPILGVLLFVLCSISIYIFLQREGKKNTDKDDQQLEIVEVKSLFSVSNFDGKRLYDEIIKATEDFDSAYCIGRGGTGTVYKAELPSSYSSSSAISTLVVAVKKLEYGIIGSTATTSQTWSSLTSESYKEFLNEVRALTKIRHRNIVKLHGFCSHLRHSFLIYEFLEQGSLSSKLRNDSEARELDWSKRVNIIRGVADGLSYMHFETSPPIVHRDISTKNILLDSNYEACISDFGTAKLLEKDSSNWTVLAGTFGYVAPEFAYTMKVTEKCDVYSFGVLVLEVIKGRHPGNLTLSLSSPSTRTVAMLEDVLDNRLPPPPQDILDKVVDILKLIVACLNENPQSRPTMKDVSQILSILVGNS</sequence>
<dbReference type="GO" id="GO:0009791">
    <property type="term" value="P:post-embryonic development"/>
    <property type="evidence" value="ECO:0007669"/>
    <property type="project" value="UniProtKB-ARBA"/>
</dbReference>
<dbReference type="EMBL" id="JXTC01000039">
    <property type="protein sequence ID" value="PON96284.1"/>
    <property type="molecule type" value="Genomic_DNA"/>
</dbReference>
<dbReference type="GO" id="GO:0006952">
    <property type="term" value="P:defense response"/>
    <property type="evidence" value="ECO:0007669"/>
    <property type="project" value="UniProtKB-ARBA"/>
</dbReference>
<evidence type="ECO:0000313" key="27">
    <source>
        <dbReference type="EMBL" id="PON96284.1"/>
    </source>
</evidence>
<dbReference type="PROSITE" id="PS50011">
    <property type="entry name" value="PROTEIN_KINASE_DOM"/>
    <property type="match status" value="1"/>
</dbReference>
<dbReference type="SUPFAM" id="SSF56112">
    <property type="entry name" value="Protein kinase-like (PK-like)"/>
    <property type="match status" value="1"/>
</dbReference>
<keyword evidence="13 23" id="KW-0547">Nucleotide-binding</keyword>
<evidence type="ECO:0000256" key="10">
    <source>
        <dbReference type="ARBA" id="ARBA00022692"/>
    </source>
</evidence>
<dbReference type="InterPro" id="IPR003591">
    <property type="entry name" value="Leu-rich_rpt_typical-subtyp"/>
</dbReference>
<evidence type="ECO:0000256" key="20">
    <source>
        <dbReference type="ARBA" id="ARBA00038043"/>
    </source>
</evidence>
<evidence type="ECO:0000256" key="16">
    <source>
        <dbReference type="ARBA" id="ARBA00022989"/>
    </source>
</evidence>
<comment type="subcellular location">
    <subcellularLocation>
        <location evidence="1">Cell membrane</location>
        <topology evidence="1">Single-pass membrane protein</topology>
    </subcellularLocation>
    <subcellularLocation>
        <location evidence="3">Membrane</location>
        <topology evidence="3">Single-pass type I membrane protein</topology>
    </subcellularLocation>
    <subcellularLocation>
        <location evidence="2">Secreted</location>
        <location evidence="2">Cell wall</location>
    </subcellularLocation>
</comment>
<comment type="caution">
    <text evidence="27">The sequence shown here is derived from an EMBL/GenBank/DDBJ whole genome shotgun (WGS) entry which is preliminary data.</text>
</comment>
<keyword evidence="11 25" id="KW-0732">Signal</keyword>
<dbReference type="SMART" id="SM00365">
    <property type="entry name" value="LRR_SD22"/>
    <property type="match status" value="5"/>
</dbReference>
<proteinExistence type="inferred from homology"/>
<protein>
    <recommendedName>
        <fullName evidence="4">non-specific serine/threonine protein kinase</fullName>
        <ecNumber evidence="4">2.7.11.1</ecNumber>
    </recommendedName>
</protein>
<evidence type="ECO:0000256" key="21">
    <source>
        <dbReference type="ARBA" id="ARBA00047899"/>
    </source>
</evidence>
<dbReference type="Pfam" id="PF13855">
    <property type="entry name" value="LRR_8"/>
    <property type="match status" value="1"/>
</dbReference>
<dbReference type="PANTHER" id="PTHR27000:SF775">
    <property type="entry name" value="PLANT INTRACELLULAR RAS-GROUP-RELATED LRR PROTEIN 3"/>
    <property type="match status" value="1"/>
</dbReference>
<feature type="chain" id="PRO_5015157446" description="non-specific serine/threonine protein kinase" evidence="25">
    <location>
        <begin position="24"/>
        <end position="1030"/>
    </location>
</feature>
<dbReference type="PANTHER" id="PTHR27000">
    <property type="entry name" value="LEUCINE-RICH REPEAT RECEPTOR-LIKE PROTEIN KINASE FAMILY PROTEIN-RELATED"/>
    <property type="match status" value="1"/>
</dbReference>
<keyword evidence="18" id="KW-0675">Receptor</keyword>
<evidence type="ECO:0000256" key="18">
    <source>
        <dbReference type="ARBA" id="ARBA00023170"/>
    </source>
</evidence>